<dbReference type="EMBL" id="OV121138">
    <property type="protein sequence ID" value="CAH0560439.1"/>
    <property type="molecule type" value="Genomic_DNA"/>
</dbReference>
<feature type="region of interest" description="Disordered" evidence="4">
    <location>
        <begin position="328"/>
        <end position="358"/>
    </location>
</feature>
<comment type="similarity">
    <text evidence="2">Belongs to the perilipin family.</text>
</comment>
<evidence type="ECO:0000256" key="2">
    <source>
        <dbReference type="ARBA" id="ARBA00006311"/>
    </source>
</evidence>
<evidence type="ECO:0000256" key="1">
    <source>
        <dbReference type="ARBA" id="ARBA00004502"/>
    </source>
</evidence>
<sequence length="358" mass="39812">MAADKANHNELTGPTCLHSVNRITKFPAVESSIQTATNLYEKVKDYNGLTQWTLNSAETTVQSIVEKGKPYANPVLSNLEGPIKTVDGILCSGLDYVETKVPAVKLPPAEILLQIYNSTKEYVTPAMETAYAYAEQAKGMVEPRIQQARDLVDPAYQAALHTVEPMVAAVQPTVDAARQMVDPFVQPTLEKAQQLKDYGKQKVNEYLHRGHSNEGDNSECQECQECQDVKPEVQQVHNQVDSAVQTAPDSEKAVKPTVESVTNMVENFIQPTLARAEQLTDYSIKQARDLVDPTVKTDLHAMDSMPTVDEAIVETPKNSAEPIVQLSLEENEQMSDNEDQKINEKETKELEKHNKTFE</sequence>
<dbReference type="Proteomes" id="UP001154078">
    <property type="component" value="Chromosome 7"/>
</dbReference>
<evidence type="ECO:0000256" key="4">
    <source>
        <dbReference type="SAM" id="MobiDB-lite"/>
    </source>
</evidence>
<evidence type="ECO:0000313" key="5">
    <source>
        <dbReference type="EMBL" id="CAH0560439.1"/>
    </source>
</evidence>
<dbReference type="Pfam" id="PF03036">
    <property type="entry name" value="Perilipin"/>
    <property type="match status" value="1"/>
</dbReference>
<evidence type="ECO:0000313" key="6">
    <source>
        <dbReference type="Proteomes" id="UP001154078"/>
    </source>
</evidence>
<protein>
    <submittedName>
        <fullName evidence="5">Uncharacterized protein</fullName>
    </submittedName>
</protein>
<dbReference type="PANTHER" id="PTHR14024:SF49">
    <property type="entry name" value="LIPID STORAGE DROPLETS SURFACE-BINDING PROTEIN 1"/>
    <property type="match status" value="1"/>
</dbReference>
<dbReference type="OrthoDB" id="376826at2759"/>
<organism evidence="5 6">
    <name type="scientific">Brassicogethes aeneus</name>
    <name type="common">Rape pollen beetle</name>
    <name type="synonym">Meligethes aeneus</name>
    <dbReference type="NCBI Taxonomy" id="1431903"/>
    <lineage>
        <taxon>Eukaryota</taxon>
        <taxon>Metazoa</taxon>
        <taxon>Ecdysozoa</taxon>
        <taxon>Arthropoda</taxon>
        <taxon>Hexapoda</taxon>
        <taxon>Insecta</taxon>
        <taxon>Pterygota</taxon>
        <taxon>Neoptera</taxon>
        <taxon>Endopterygota</taxon>
        <taxon>Coleoptera</taxon>
        <taxon>Polyphaga</taxon>
        <taxon>Cucujiformia</taxon>
        <taxon>Nitidulidae</taxon>
        <taxon>Meligethinae</taxon>
        <taxon>Brassicogethes</taxon>
    </lineage>
</organism>
<keyword evidence="6" id="KW-1185">Reference proteome</keyword>
<dbReference type="GO" id="GO:0005829">
    <property type="term" value="C:cytosol"/>
    <property type="evidence" value="ECO:0007669"/>
    <property type="project" value="TreeGrafter"/>
</dbReference>
<dbReference type="GO" id="GO:0005811">
    <property type="term" value="C:lipid droplet"/>
    <property type="evidence" value="ECO:0007669"/>
    <property type="project" value="UniProtKB-SubCell"/>
</dbReference>
<dbReference type="GO" id="GO:0010890">
    <property type="term" value="P:positive regulation of triglyceride storage"/>
    <property type="evidence" value="ECO:0007669"/>
    <property type="project" value="TreeGrafter"/>
</dbReference>
<keyword evidence="3" id="KW-0551">Lipid droplet</keyword>
<dbReference type="AlphaFoldDB" id="A0A9P0FKF6"/>
<dbReference type="GO" id="GO:0019915">
    <property type="term" value="P:lipid storage"/>
    <property type="evidence" value="ECO:0007669"/>
    <property type="project" value="TreeGrafter"/>
</dbReference>
<feature type="compositionally biased region" description="Basic and acidic residues" evidence="4">
    <location>
        <begin position="338"/>
        <end position="358"/>
    </location>
</feature>
<reference evidence="5" key="1">
    <citation type="submission" date="2021-12" db="EMBL/GenBank/DDBJ databases">
        <authorList>
            <person name="King R."/>
        </authorList>
    </citation>
    <scope>NUCLEOTIDE SEQUENCE</scope>
</reference>
<name>A0A9P0FKF6_BRAAE</name>
<dbReference type="PANTHER" id="PTHR14024">
    <property type="entry name" value="PERILIPIN"/>
    <property type="match status" value="1"/>
</dbReference>
<gene>
    <name evidence="5" type="ORF">MELIAE_LOCUS10190</name>
</gene>
<accession>A0A9P0FKF6</accession>
<evidence type="ECO:0000256" key="3">
    <source>
        <dbReference type="ARBA" id="ARBA00022677"/>
    </source>
</evidence>
<comment type="subcellular location">
    <subcellularLocation>
        <location evidence="1">Lipid droplet</location>
    </subcellularLocation>
</comment>
<dbReference type="InterPro" id="IPR004279">
    <property type="entry name" value="Perilipin"/>
</dbReference>
<proteinExistence type="inferred from homology"/>